<dbReference type="InterPro" id="IPR003661">
    <property type="entry name" value="HisK_dim/P_dom"/>
</dbReference>
<keyword evidence="1 2" id="KW-0597">Phosphoprotein</keyword>
<feature type="domain" description="Response regulatory" evidence="4">
    <location>
        <begin position="1418"/>
        <end position="1554"/>
    </location>
</feature>
<proteinExistence type="predicted"/>
<dbReference type="InterPro" id="IPR036097">
    <property type="entry name" value="HisK_dim/P_sf"/>
</dbReference>
<dbReference type="SMART" id="SM00388">
    <property type="entry name" value="HisKA"/>
    <property type="match status" value="2"/>
</dbReference>
<dbReference type="SUPFAM" id="SSF55785">
    <property type="entry name" value="PYP-like sensor domain (PAS domain)"/>
    <property type="match status" value="1"/>
</dbReference>
<keyword evidence="6" id="KW-1185">Reference proteome</keyword>
<evidence type="ECO:0000259" key="3">
    <source>
        <dbReference type="PROSITE" id="PS50109"/>
    </source>
</evidence>
<dbReference type="InterPro" id="IPR029016">
    <property type="entry name" value="GAF-like_dom_sf"/>
</dbReference>
<dbReference type="PROSITE" id="PS50110">
    <property type="entry name" value="RESPONSE_REGULATORY"/>
    <property type="match status" value="2"/>
</dbReference>
<dbReference type="EMBL" id="QKWP01000525">
    <property type="protein sequence ID" value="RIB18666.1"/>
    <property type="molecule type" value="Genomic_DNA"/>
</dbReference>
<dbReference type="Gene3D" id="3.40.50.2300">
    <property type="match status" value="2"/>
</dbReference>
<dbReference type="CDD" id="cd00082">
    <property type="entry name" value="HisKA"/>
    <property type="match status" value="2"/>
</dbReference>
<feature type="domain" description="Histidine kinase" evidence="3">
    <location>
        <begin position="1015"/>
        <end position="1239"/>
    </location>
</feature>
<dbReference type="SMART" id="SM00387">
    <property type="entry name" value="HATPase_c"/>
    <property type="match status" value="2"/>
</dbReference>
<dbReference type="InterPro" id="IPR005467">
    <property type="entry name" value="His_kinase_dom"/>
</dbReference>
<dbReference type="Gene3D" id="3.30.450.20">
    <property type="entry name" value="PAS domain"/>
    <property type="match status" value="1"/>
</dbReference>
<dbReference type="SUPFAM" id="SSF55874">
    <property type="entry name" value="ATPase domain of HSP90 chaperone/DNA topoisomerase II/histidine kinase"/>
    <property type="match status" value="2"/>
</dbReference>
<comment type="caution">
    <text evidence="2">Lacks conserved residue(s) required for the propagation of feature annotation.</text>
</comment>
<dbReference type="Pfam" id="PF02518">
    <property type="entry name" value="HATPase_c"/>
    <property type="match status" value="2"/>
</dbReference>
<protein>
    <recommendedName>
        <fullName evidence="7">Histidine kinase-like ATPase</fullName>
    </recommendedName>
</protein>
<dbReference type="OrthoDB" id="5378913at2759"/>
<evidence type="ECO:0008006" key="7">
    <source>
        <dbReference type="Google" id="ProtNLM"/>
    </source>
</evidence>
<dbReference type="InterPro" id="IPR036890">
    <property type="entry name" value="HATPase_C_sf"/>
</dbReference>
<dbReference type="PRINTS" id="PR00344">
    <property type="entry name" value="BCTRLSENSOR"/>
</dbReference>
<organism evidence="5 6">
    <name type="scientific">Gigaspora rosea</name>
    <dbReference type="NCBI Taxonomy" id="44941"/>
    <lineage>
        <taxon>Eukaryota</taxon>
        <taxon>Fungi</taxon>
        <taxon>Fungi incertae sedis</taxon>
        <taxon>Mucoromycota</taxon>
        <taxon>Glomeromycotina</taxon>
        <taxon>Glomeromycetes</taxon>
        <taxon>Diversisporales</taxon>
        <taxon>Gigasporaceae</taxon>
        <taxon>Gigaspora</taxon>
    </lineage>
</organism>
<dbReference type="Pfam" id="PF00072">
    <property type="entry name" value="Response_reg"/>
    <property type="match status" value="2"/>
</dbReference>
<feature type="domain" description="Response regulatory" evidence="4">
    <location>
        <begin position="692"/>
        <end position="808"/>
    </location>
</feature>
<dbReference type="InterPro" id="IPR003594">
    <property type="entry name" value="HATPase_dom"/>
</dbReference>
<accession>A0A397VH91</accession>
<evidence type="ECO:0000259" key="4">
    <source>
        <dbReference type="PROSITE" id="PS50110"/>
    </source>
</evidence>
<dbReference type="STRING" id="44941.A0A397VH91"/>
<dbReference type="Gene3D" id="3.30.450.40">
    <property type="match status" value="1"/>
</dbReference>
<dbReference type="InterPro" id="IPR011006">
    <property type="entry name" value="CheY-like_superfamily"/>
</dbReference>
<name>A0A397VH91_9GLOM</name>
<sequence length="1557" mass="178416">MSSPLTYGGKIEKNKQTFIDTVYNYDWSSTPLGPMESWDPAIKNAVSLCLQTVFSTCIYTGPGWITIYNEAWQSILKSKHPNALGKPLTVVWPEIYDDLISQFESVITTGKGHFKKDQLFIIERDGYIEEAYFNYTFSPIFKSDGSVCGILVMAQETTQRVLNTRRLKILGEFGRRITEVKSLENACNIITKVLGDNNVDIPYAIIYFVDHTTPESQIARLITTTFDHDSKNGWLFHDYLPETPEIIDLTKDVDKNYNTFIELKREAETYSFLKCDSWPIHLLLKDGDHIKVLLNDGSQAVLLLTKISICENQVLSAILICGINPRRSLDEKYMEFLKLITNHMNTCLLHARSIEEEKKRSKSLAELNSQKVLFFQGISHELKTPLTLMLSPLDDIINSCPQDAPIMSHLQIIRRNARRLLKLINTLLQFSNLESEKLETCYYETNIVEFTRELVSDFKSMAETLGLDYVIDIPCTDEFNQVVEEKVYLDHDMYETIVFNLCSNALKHTWKGCVTVRLYVDYKDEKKMIVLEVSDTGVGIPEFALPNIFQRFYRVESQSSRSHEGTGIGLALVKELITFHGGDVTVTSIVNKGSTFKCWFPIGCDHLPTDKIQNNNIENSINYERELYTNRQIYLEESSQWIKNSKFEVQNDSIDNLSIDDINMNIDKMLPEDITTFSFSTDDDTVNEEKYQILLVDDNNDMRNYLADLLREFDVHRACDGRDAIRVLKKLNRLPDLVLSDIMMPNMNGYELLETLRSNVKTRMIPIILLSAKAGEESKIEGLDKGANDYLVKPFSARELITRIQANIKLSHLRRKISFQQYKQEETKQLLLTISNKILSGLDLNETLLDIIKEIHHKLPSERILIISNNQSEFKNNKIVALYDESENISSTNNLLNEINDKSKSSKILTNLQEFLNNYSGIDVCLDLYCDDVCKNVSVLSVEIRLCNTCWGWIKLYRSPNSIWFDSEIELLQQISNQISLVINYVKILEENTENEIKIKAAEIANKTKSQILANTSHELRTPLGAIVGILSTFENTSTTTDQKDMINIMARASDIVLSIVNDILDAAKLEARKITLINSTFDLLELFECTIEKFGKKAGDKKIELIVNCEVDSFPRYVKSDPDRVKFTNSGKIVLTISMQLQEVVDKDKERQTYGQMIQRGNLLVEIHDTGIGMDPKYIKHAWQSFSQGDMSITKMQDGTGLGLSICKNLVEINGGEIKVESELGKGSKFWFTWNVELLSSITSSLLSTQFDRMIYSLPQSIKQKRILIIHSVEDARNAMLNYLKKIDKVDAFDTFDKGIRAAKKYKELNNQFAYDIVFISLYNTNKDEIMKSILELRRLDNNLIIIFMVFPTNEENDLAEKLIEKVGGPTAILYTPITWKKIVNFFMYMEKNYVTIENVLKQEDYRFFKTKDTNQDIYEDIKKNDSKKNKYILFSKLGYSTISATNGLEAVKLIDSKFKLLNDAYSSSFYSDTNSHKISLILTECNLPMMSGFDVSQVVRTMKSPISDTPIVVLTALPIEEIRIKCIESKISDYLAKPLKIEELEKVLTKWISNN</sequence>
<evidence type="ECO:0000256" key="1">
    <source>
        <dbReference type="ARBA" id="ARBA00022553"/>
    </source>
</evidence>
<dbReference type="SUPFAM" id="SSF55781">
    <property type="entry name" value="GAF domain-like"/>
    <property type="match status" value="1"/>
</dbReference>
<dbReference type="PANTHER" id="PTHR43547">
    <property type="entry name" value="TWO-COMPONENT HISTIDINE KINASE"/>
    <property type="match status" value="1"/>
</dbReference>
<dbReference type="SUPFAM" id="SSF52172">
    <property type="entry name" value="CheY-like"/>
    <property type="match status" value="2"/>
</dbReference>
<dbReference type="GO" id="GO:0000155">
    <property type="term" value="F:phosphorelay sensor kinase activity"/>
    <property type="evidence" value="ECO:0007669"/>
    <property type="project" value="InterPro"/>
</dbReference>
<gene>
    <name evidence="5" type="ORF">C2G38_2184004</name>
</gene>
<dbReference type="PROSITE" id="PS50109">
    <property type="entry name" value="HIS_KIN"/>
    <property type="match status" value="2"/>
</dbReference>
<evidence type="ECO:0000313" key="5">
    <source>
        <dbReference type="EMBL" id="RIB18666.1"/>
    </source>
</evidence>
<evidence type="ECO:0000313" key="6">
    <source>
        <dbReference type="Proteomes" id="UP000266673"/>
    </source>
</evidence>
<dbReference type="SMART" id="SM00448">
    <property type="entry name" value="REC"/>
    <property type="match status" value="2"/>
</dbReference>
<dbReference type="Pfam" id="PF00512">
    <property type="entry name" value="HisKA"/>
    <property type="match status" value="2"/>
</dbReference>
<comment type="caution">
    <text evidence="5">The sequence shown here is derived from an EMBL/GenBank/DDBJ whole genome shotgun (WGS) entry which is preliminary data.</text>
</comment>
<dbReference type="CDD" id="cd17546">
    <property type="entry name" value="REC_hyHK_CKI1_RcsC-like"/>
    <property type="match status" value="1"/>
</dbReference>
<dbReference type="InterPro" id="IPR035965">
    <property type="entry name" value="PAS-like_dom_sf"/>
</dbReference>
<dbReference type="Gene3D" id="1.10.287.130">
    <property type="match status" value="2"/>
</dbReference>
<dbReference type="Gene3D" id="3.30.565.10">
    <property type="entry name" value="Histidine kinase-like ATPase, C-terminal domain"/>
    <property type="match status" value="2"/>
</dbReference>
<evidence type="ECO:0000256" key="2">
    <source>
        <dbReference type="PROSITE-ProRule" id="PRU00169"/>
    </source>
</evidence>
<dbReference type="InterPro" id="IPR001789">
    <property type="entry name" value="Sig_transdc_resp-reg_receiver"/>
</dbReference>
<dbReference type="PANTHER" id="PTHR43547:SF2">
    <property type="entry name" value="HYBRID SIGNAL TRANSDUCTION HISTIDINE KINASE C"/>
    <property type="match status" value="1"/>
</dbReference>
<dbReference type="InterPro" id="IPR004358">
    <property type="entry name" value="Sig_transdc_His_kin-like_C"/>
</dbReference>
<dbReference type="SUPFAM" id="SSF47384">
    <property type="entry name" value="Homodimeric domain of signal transducing histidine kinase"/>
    <property type="match status" value="2"/>
</dbReference>
<dbReference type="Proteomes" id="UP000266673">
    <property type="component" value="Unassembled WGS sequence"/>
</dbReference>
<feature type="modified residue" description="4-aspartylphosphate" evidence="2">
    <location>
        <position position="741"/>
    </location>
</feature>
<feature type="domain" description="Histidine kinase" evidence="3">
    <location>
        <begin position="377"/>
        <end position="604"/>
    </location>
</feature>
<reference evidence="5 6" key="1">
    <citation type="submission" date="2018-06" db="EMBL/GenBank/DDBJ databases">
        <title>Comparative genomics reveals the genomic features of Rhizophagus irregularis, R. cerebriforme, R. diaphanum and Gigaspora rosea, and their symbiotic lifestyle signature.</title>
        <authorList>
            <person name="Morin E."/>
            <person name="San Clemente H."/>
            <person name="Chen E.C.H."/>
            <person name="De La Providencia I."/>
            <person name="Hainaut M."/>
            <person name="Kuo A."/>
            <person name="Kohler A."/>
            <person name="Murat C."/>
            <person name="Tang N."/>
            <person name="Roy S."/>
            <person name="Loubradou J."/>
            <person name="Henrissat B."/>
            <person name="Grigoriev I.V."/>
            <person name="Corradi N."/>
            <person name="Roux C."/>
            <person name="Martin F.M."/>
        </authorList>
    </citation>
    <scope>NUCLEOTIDE SEQUENCE [LARGE SCALE GENOMIC DNA]</scope>
    <source>
        <strain evidence="5 6">DAOM 194757</strain>
    </source>
</reference>